<evidence type="ECO:0000313" key="5">
    <source>
        <dbReference type="Proteomes" id="UP001168098"/>
    </source>
</evidence>
<organism evidence="4 5">
    <name type="scientific">Vitis rotundifolia</name>
    <name type="common">Muscadine grape</name>
    <dbReference type="NCBI Taxonomy" id="103349"/>
    <lineage>
        <taxon>Eukaryota</taxon>
        <taxon>Viridiplantae</taxon>
        <taxon>Streptophyta</taxon>
        <taxon>Embryophyta</taxon>
        <taxon>Tracheophyta</taxon>
        <taxon>Spermatophyta</taxon>
        <taxon>Magnoliopsida</taxon>
        <taxon>eudicotyledons</taxon>
        <taxon>Gunneridae</taxon>
        <taxon>Pentapetalae</taxon>
        <taxon>rosids</taxon>
        <taxon>Vitales</taxon>
        <taxon>Vitaceae</taxon>
        <taxon>Viteae</taxon>
        <taxon>Vitis</taxon>
    </lineage>
</organism>
<evidence type="ECO:0000259" key="3">
    <source>
        <dbReference type="PROSITE" id="PS01031"/>
    </source>
</evidence>
<dbReference type="AlphaFoldDB" id="A0AA38YTR3"/>
<dbReference type="Gene3D" id="2.60.40.790">
    <property type="match status" value="1"/>
</dbReference>
<accession>A0AA38YTR3</accession>
<name>A0AA38YTR3_VITRO</name>
<feature type="domain" description="SHSP" evidence="3">
    <location>
        <begin position="1"/>
        <end position="49"/>
    </location>
</feature>
<proteinExistence type="inferred from homology"/>
<comment type="similarity">
    <text evidence="1 2">Belongs to the small heat shock protein (HSP20) family.</text>
</comment>
<comment type="caution">
    <text evidence="4">The sequence shown here is derived from an EMBL/GenBank/DDBJ whole genome shotgun (WGS) entry which is preliminary data.</text>
</comment>
<dbReference type="PROSITE" id="PS01031">
    <property type="entry name" value="SHSP"/>
    <property type="match status" value="1"/>
</dbReference>
<gene>
    <name evidence="4" type="ORF">PVL29_025126</name>
</gene>
<dbReference type="Proteomes" id="UP001168098">
    <property type="component" value="Unassembled WGS sequence"/>
</dbReference>
<keyword evidence="5" id="KW-1185">Reference proteome</keyword>
<evidence type="ECO:0000256" key="2">
    <source>
        <dbReference type="RuleBase" id="RU003616"/>
    </source>
</evidence>
<evidence type="ECO:0000256" key="1">
    <source>
        <dbReference type="PROSITE-ProRule" id="PRU00285"/>
    </source>
</evidence>
<dbReference type="Pfam" id="PF00011">
    <property type="entry name" value="HSP20"/>
    <property type="match status" value="1"/>
</dbReference>
<dbReference type="EMBL" id="JARBHA010000018">
    <property type="protein sequence ID" value="KAJ9676445.1"/>
    <property type="molecule type" value="Genomic_DNA"/>
</dbReference>
<evidence type="ECO:0000313" key="4">
    <source>
        <dbReference type="EMBL" id="KAJ9676445.1"/>
    </source>
</evidence>
<reference evidence="4 5" key="1">
    <citation type="journal article" date="2023" name="BMC Biotechnol.">
        <title>Vitis rotundifolia cv Carlos genome sequencing.</title>
        <authorList>
            <person name="Huff M."/>
            <person name="Hulse-Kemp A."/>
            <person name="Scheffler B."/>
            <person name="Youngblood R."/>
            <person name="Simpson S."/>
            <person name="Babiker E."/>
            <person name="Staton M."/>
        </authorList>
    </citation>
    <scope>NUCLEOTIDE SEQUENCE [LARGE SCALE GENOMIC DNA]</scope>
    <source>
        <tissue evidence="4">Leaf</tissue>
    </source>
</reference>
<dbReference type="InterPro" id="IPR002068">
    <property type="entry name" value="A-crystallin/Hsp20_dom"/>
</dbReference>
<dbReference type="SUPFAM" id="SSF49764">
    <property type="entry name" value="HSP20-like chaperones"/>
    <property type="match status" value="1"/>
</dbReference>
<protein>
    <recommendedName>
        <fullName evidence="3">SHSP domain-containing protein</fullName>
    </recommendedName>
</protein>
<dbReference type="InterPro" id="IPR008978">
    <property type="entry name" value="HSP20-like_chaperone"/>
</dbReference>
<sequence length="122" mass="13623">MFWRQFTVPNNVDLQGVKAKLENGVLTLSLPHLPSDRIKGPKLITDDIEQLISALVAQGGGNQSDDRPKEPVLTDMICSLMLNYQNLRSQKMLKGKQLENHHRLWCAVHGVNPAQGVEAVEK</sequence>